<protein>
    <recommendedName>
        <fullName evidence="1">DUF2264 domain-containing protein</fullName>
    </recommendedName>
</protein>
<reference evidence="2 3" key="1">
    <citation type="submission" date="2018-01" db="EMBL/GenBank/DDBJ databases">
        <title>Whole genome analyses suggest that Burkholderia sensu lato contains two further novel genera in the rhizoxinica-symbiotica group Mycetohabitans gen. nov., and Trinickia gen. nov.: implications for the evolution of diazotrophy and nodulation in the Burkholderiaceae.</title>
        <authorList>
            <person name="Estrada-de los Santos P."/>
            <person name="Palmer M."/>
            <person name="Chavez-Ramirez B."/>
            <person name="Beukes C."/>
            <person name="Steenkamp E.T."/>
            <person name="Hirsch A.M."/>
            <person name="Manyaka P."/>
            <person name="Maluk M."/>
            <person name="Lafos M."/>
            <person name="Crook M."/>
            <person name="Gross E."/>
            <person name="Simon M.F."/>
            <person name="Bueno dos Reis Junior F."/>
            <person name="Poole P.S."/>
            <person name="Venter S.N."/>
            <person name="James E.K."/>
        </authorList>
    </citation>
    <scope>NUCLEOTIDE SEQUENCE [LARGE SCALE GENOMIC DNA]</scope>
    <source>
        <strain evidence="2 3">JPY 581</strain>
    </source>
</reference>
<organism evidence="2 3">
    <name type="scientific">Trinickia symbiotica</name>
    <dbReference type="NCBI Taxonomy" id="863227"/>
    <lineage>
        <taxon>Bacteria</taxon>
        <taxon>Pseudomonadati</taxon>
        <taxon>Pseudomonadota</taxon>
        <taxon>Betaproteobacteria</taxon>
        <taxon>Burkholderiales</taxon>
        <taxon>Burkholderiaceae</taxon>
        <taxon>Trinickia</taxon>
    </lineage>
</organism>
<keyword evidence="3" id="KW-1185">Reference proteome</keyword>
<feature type="non-terminal residue" evidence="2">
    <location>
        <position position="148"/>
    </location>
</feature>
<evidence type="ECO:0000313" key="3">
    <source>
        <dbReference type="Proteomes" id="UP000235777"/>
    </source>
</evidence>
<name>A0A2N7WIF9_9BURK</name>
<evidence type="ECO:0000259" key="1">
    <source>
        <dbReference type="Pfam" id="PF10022"/>
    </source>
</evidence>
<comment type="caution">
    <text evidence="2">The sequence shown here is derived from an EMBL/GenBank/DDBJ whole genome shotgun (WGS) entry which is preliminary data.</text>
</comment>
<dbReference type="Proteomes" id="UP000235777">
    <property type="component" value="Unassembled WGS sequence"/>
</dbReference>
<gene>
    <name evidence="2" type="ORF">C0Z20_30890</name>
</gene>
<evidence type="ECO:0000313" key="2">
    <source>
        <dbReference type="EMBL" id="PMS29218.1"/>
    </source>
</evidence>
<proteinExistence type="predicted"/>
<dbReference type="Pfam" id="PF10022">
    <property type="entry name" value="DUF2264"/>
    <property type="match status" value="1"/>
</dbReference>
<dbReference type="InterPro" id="IPR049349">
    <property type="entry name" value="DUF2264_N"/>
</dbReference>
<dbReference type="AlphaFoldDB" id="A0A2N7WIF9"/>
<dbReference type="EMBL" id="PNYC01000055">
    <property type="protein sequence ID" value="PMS29218.1"/>
    <property type="molecule type" value="Genomic_DNA"/>
</dbReference>
<feature type="domain" description="DUF2264" evidence="1">
    <location>
        <begin position="25"/>
        <end position="130"/>
    </location>
</feature>
<sequence>MQLEEIMKFTPSHTNFELSPYTGLDRDSWIEAAQYLLAGIFNNIKDSEAPVVMPRYETEVTYPSKDAPLWRIKAEVFEGLCRSFFISAPLIHIKPDLELNGINVREYYKKQVLYAVTKGEKNYVLNYSDMRELDKSGNPVAVYQQTVE</sequence>
<accession>A0A2N7WIF9</accession>